<gene>
    <name evidence="4" type="ORF">FSB_LOCUS11783</name>
</gene>
<dbReference type="PANTHER" id="PTHR46890">
    <property type="entry name" value="NON-LTR RETROLELEMENT REVERSE TRANSCRIPTASE-LIKE PROTEIN-RELATED"/>
    <property type="match status" value="1"/>
</dbReference>
<evidence type="ECO:0000259" key="3">
    <source>
        <dbReference type="Pfam" id="PF19259"/>
    </source>
</evidence>
<protein>
    <recommendedName>
        <fullName evidence="3">Ty3 transposon capsid-like protein domain-containing protein</fullName>
    </recommendedName>
</protein>
<dbReference type="PANTHER" id="PTHR46890:SF50">
    <property type="entry name" value="RNA-DIRECTED DNA POLYMERASE, EUKARYOTA, REVERSE TRANSCRIPTASE ZINC-BINDING DOMAIN PROTEIN-RELATED"/>
    <property type="match status" value="1"/>
</dbReference>
<feature type="region of interest" description="Disordered" evidence="2">
    <location>
        <begin position="797"/>
        <end position="881"/>
    </location>
</feature>
<dbReference type="Pfam" id="PF19259">
    <property type="entry name" value="Ty3_capsid"/>
    <property type="match status" value="1"/>
</dbReference>
<dbReference type="SUPFAM" id="SSF56219">
    <property type="entry name" value="DNase I-like"/>
    <property type="match status" value="1"/>
</dbReference>
<organism evidence="4">
    <name type="scientific">Fagus sylvatica</name>
    <name type="common">Beechnut</name>
    <dbReference type="NCBI Taxonomy" id="28930"/>
    <lineage>
        <taxon>Eukaryota</taxon>
        <taxon>Viridiplantae</taxon>
        <taxon>Streptophyta</taxon>
        <taxon>Embryophyta</taxon>
        <taxon>Tracheophyta</taxon>
        <taxon>Spermatophyta</taxon>
        <taxon>Magnoliopsida</taxon>
        <taxon>eudicotyledons</taxon>
        <taxon>Gunneridae</taxon>
        <taxon>Pentapetalae</taxon>
        <taxon>rosids</taxon>
        <taxon>fabids</taxon>
        <taxon>Fagales</taxon>
        <taxon>Fagaceae</taxon>
        <taxon>Fagus</taxon>
    </lineage>
</organism>
<feature type="compositionally biased region" description="Basic and acidic residues" evidence="2">
    <location>
        <begin position="843"/>
        <end position="867"/>
    </location>
</feature>
<dbReference type="Pfam" id="PF13975">
    <property type="entry name" value="gag-asp_proteas"/>
    <property type="match status" value="1"/>
</dbReference>
<name>A0A2N9FAI8_FAGSY</name>
<dbReference type="InterPro" id="IPR021109">
    <property type="entry name" value="Peptidase_aspartic_dom_sf"/>
</dbReference>
<evidence type="ECO:0000313" key="4">
    <source>
        <dbReference type="EMBL" id="SPC83901.1"/>
    </source>
</evidence>
<feature type="domain" description="Ty3 transposon capsid-like protein" evidence="3">
    <location>
        <begin position="915"/>
        <end position="1038"/>
    </location>
</feature>
<evidence type="ECO:0000256" key="2">
    <source>
        <dbReference type="SAM" id="MobiDB-lite"/>
    </source>
</evidence>
<feature type="coiled-coil region" evidence="1">
    <location>
        <begin position="1120"/>
        <end position="1152"/>
    </location>
</feature>
<dbReference type="EMBL" id="OIVN01000674">
    <property type="protein sequence ID" value="SPC83901.1"/>
    <property type="molecule type" value="Genomic_DNA"/>
</dbReference>
<proteinExistence type="predicted"/>
<sequence>MWDTRVLEKVEEVVGRFSVSCRFKEVSGFVWGFTGVYGPQGDIERRMTWEELTGVYTWWDVPWCVGGDFNIVLYPTERVGTNRISSSIGERVPLDLRTCGLKGRDSQTKSSSGGILIMSLSTKEWLSQDQCKAEYENLLLLEEISWRQKSRIRWLREEGDKNTHFFHHVANSKRRFNFIDHLSIGGAITNDQKVIGEGLVNFCSNLFSDEAIRHPLLDGLSSSIDEEDRSVLDRPFTEEEVWGFVKDMTEDKSPGPDGFSMAFFQGCWDTIKNDVTAFFHDFHAHGSFVKNINATFLVLIPKKLGALECKDFHPLSLITWVYKMIAKVLANILKVVLEKVVSDTQNAFVEGHQILDSVLIANESLDSHLKADLPGVLPRFSILVNGSSKGFFPSTRGLHKGDPLSTLLVLVIMEALSRMLEKAVEKGYISAISGLKINLSKSELDPIGQVPNVNELAGILGCNVSALPLSYLGLPLGATFKKKSVWNGVVEKMEKRRESVCFREREKGNPFIWYQSYIRAMVETRASQIAVLEKNMERFQKQVDDHTGSIEGLHSKVDGLEAGVAEIRAMMQEVMKRLPVVEQPAVQPRQEEQSPNQVQANLGEQIPIALREAHGVPLGAEVRNAMPMRPLNQDFRVRANQPQVGMQTGEFFENGQNGPILGEFGDPIEERRNVRNNLGSTGTAKTPPYPYRVPRGYGYCRGTAACVPPAYPFFAKKKKSRYGSGTGWVRVRHGGSGGFVVEEAMTETHGELEYRRTIPVPVPVPENVPVLHRNNARFMPPFQGHFDAPYEEPWLGRRQGRQQGQQGQQAQFEPHAAPPRHGMHFGDPREDQWGLNDQDEAWFDPRRGRPARERPRQYQGAHHRDPYWQEQDGPPWNQGRARDPRPMKLDFPRFKGGDPTAWVYRALQYFHYYQVLEPEKVMHASYHLDEEALVWFQDCEHELHGWNDFVRAIQIRFGPASYDDPMELLTKLKQTHSIAAYKSQFELTSNRVRDLSDMHKLSCFMSGMKDEIRLAVKMQGPRNLGEAYALAKIQEEYLTTVKRSTRPTYEPSRDSWVQSQAQQGAARVEIKSGDSKQFSARPSMQVQRLTPMQMSERRKKGLCYNCDERWSSDHRCKDRKLYLIEEVEDEEAELVEIREEEVEAELEEAKAEITLCALLGSTSPSTMRVIAIVNGQTTVVLLDTGSTHNFMDGTLAKTLKLPIDGESNFGVRVANGQVIRTLGECKEVKFKMQGLHLKLTFNLLELGGYGIVLGTQWLSTLGMINWDFKNLMMGFMHEGNKVWLQGLKEKPNLIQGSKDFKGKATMKGLLFQIMPCELASIQEEIGAPIRELVEEFPQVLEEPEGLPPKRNHEDQILLKHETSKPAGLLQPLGIPPRPWLSSSMDFVEGLLTSSKKKVFKLHGSSCSSSKKTTHTLWARRESVCFREREKGNPFTWSTGSISVLQFRMEGPFGVGLLIASMAASGWCSNLGKEAHGVSLWKNIRAGWISFSHHISFQVGDGCHIRFWYDLWCGDQPLRDRFPVLFCLSRKSEVMVADHLQFHGFNHIWDVEFSRAVQDWELDLVESFMELLYSTPVRQGSLNAVRWKIYRREVFEVSSFYSALLHTTSSFYPWRSVWRAKVPSRVGILPLDSIIGGVMDLLSCWNGRVGRVEARNIWKVIPHSIM</sequence>
<dbReference type="Gene3D" id="2.40.70.10">
    <property type="entry name" value="Acid Proteases"/>
    <property type="match status" value="1"/>
</dbReference>
<dbReference type="CDD" id="cd00303">
    <property type="entry name" value="retropepsin_like"/>
    <property type="match status" value="1"/>
</dbReference>
<accession>A0A2N9FAI8</accession>
<keyword evidence="1" id="KW-0175">Coiled coil</keyword>
<dbReference type="InterPro" id="IPR052343">
    <property type="entry name" value="Retrotransposon-Effector_Assoc"/>
</dbReference>
<feature type="compositionally biased region" description="Polar residues" evidence="2">
    <location>
        <begin position="1075"/>
        <end position="1092"/>
    </location>
</feature>
<feature type="region of interest" description="Disordered" evidence="2">
    <location>
        <begin position="1071"/>
        <end position="1092"/>
    </location>
</feature>
<reference evidence="4" key="1">
    <citation type="submission" date="2018-02" db="EMBL/GenBank/DDBJ databases">
        <authorList>
            <person name="Cohen D.B."/>
            <person name="Kent A.D."/>
        </authorList>
    </citation>
    <scope>NUCLEOTIDE SEQUENCE</scope>
</reference>
<evidence type="ECO:0000256" key="1">
    <source>
        <dbReference type="SAM" id="Coils"/>
    </source>
</evidence>
<dbReference type="SUPFAM" id="SSF50630">
    <property type="entry name" value="Acid proteases"/>
    <property type="match status" value="1"/>
</dbReference>
<dbReference type="InterPro" id="IPR036691">
    <property type="entry name" value="Endo/exonu/phosph_ase_sf"/>
</dbReference>
<dbReference type="InterPro" id="IPR045358">
    <property type="entry name" value="Ty3_capsid"/>
</dbReference>